<sequence length="354" mass="39603">MSMTLVDRPAVLWAECSLRRAGYTGQRHQRDSPDFSGAGQLDLATNLELASLTPVQSPSSSPVKDTPIGLTVASGRNTCSLHRSFRVHTKRKTRKEQMNDLRELVAMLTQQIQELKSSPSPASSTITSVSRQSPWQCVASRQKMLRLKSENDNAALLQIKSLQLREIKNFKRMFRRRIDEERTANSNWRCLGHRKVPEADHVYAEDYYQSEDTATSYIHFVCSLGGTVAYIHEHGAARKFVEENRTVIVSQMTSRPAGKKIGFFGGLKYREEMSVVVRSGARLASGQETAIIETYLAVFQSDEGSEAAKAFRAPGIMELAIKGWDSKVALRKHEIENLLFDDALAHQGTTIVSK</sequence>
<dbReference type="SMR" id="G4Z9Q4"/>
<dbReference type="Proteomes" id="UP000002640">
    <property type="component" value="Unassembled WGS sequence"/>
</dbReference>
<keyword evidence="2" id="KW-1185">Reference proteome</keyword>
<dbReference type="EMBL" id="JH159153">
    <property type="protein sequence ID" value="EGZ19168.1"/>
    <property type="molecule type" value="Genomic_DNA"/>
</dbReference>
<evidence type="ECO:0000313" key="1">
    <source>
        <dbReference type="EMBL" id="EGZ19168.1"/>
    </source>
</evidence>
<dbReference type="AlphaFoldDB" id="G4Z9Q4"/>
<dbReference type="GeneID" id="20641540"/>
<accession>G4Z9Q4</accession>
<proteinExistence type="predicted"/>
<reference evidence="1 2" key="1">
    <citation type="journal article" date="2006" name="Science">
        <title>Phytophthora genome sequences uncover evolutionary origins and mechanisms of pathogenesis.</title>
        <authorList>
            <person name="Tyler B.M."/>
            <person name="Tripathy S."/>
            <person name="Zhang X."/>
            <person name="Dehal P."/>
            <person name="Jiang R.H."/>
            <person name="Aerts A."/>
            <person name="Arredondo F.D."/>
            <person name="Baxter L."/>
            <person name="Bensasson D."/>
            <person name="Beynon J.L."/>
            <person name="Chapman J."/>
            <person name="Damasceno C.M."/>
            <person name="Dorrance A.E."/>
            <person name="Dou D."/>
            <person name="Dickerman A.W."/>
            <person name="Dubchak I.L."/>
            <person name="Garbelotto M."/>
            <person name="Gijzen M."/>
            <person name="Gordon S.G."/>
            <person name="Govers F."/>
            <person name="Grunwald N.J."/>
            <person name="Huang W."/>
            <person name="Ivors K.L."/>
            <person name="Jones R.W."/>
            <person name="Kamoun S."/>
            <person name="Krampis K."/>
            <person name="Lamour K.H."/>
            <person name="Lee M.K."/>
            <person name="McDonald W.H."/>
            <person name="Medina M."/>
            <person name="Meijer H.J."/>
            <person name="Nordberg E.K."/>
            <person name="Maclean D.J."/>
            <person name="Ospina-Giraldo M.D."/>
            <person name="Morris P.F."/>
            <person name="Phuntumart V."/>
            <person name="Putnam N.H."/>
            <person name="Rash S."/>
            <person name="Rose J.K."/>
            <person name="Sakihama Y."/>
            <person name="Salamov A.A."/>
            <person name="Savidor A."/>
            <person name="Scheuring C.F."/>
            <person name="Smith B.M."/>
            <person name="Sobral B.W."/>
            <person name="Terry A."/>
            <person name="Torto-Alalibo T.A."/>
            <person name="Win J."/>
            <person name="Xu Z."/>
            <person name="Zhang H."/>
            <person name="Grigoriev I.V."/>
            <person name="Rokhsar D.S."/>
            <person name="Boore J.L."/>
        </authorList>
    </citation>
    <scope>NUCLEOTIDE SEQUENCE [LARGE SCALE GENOMIC DNA]</scope>
    <source>
        <strain evidence="1 2">P6497</strain>
    </source>
</reference>
<dbReference type="RefSeq" id="XP_009521885.1">
    <property type="nucleotide sequence ID" value="XM_009523590.1"/>
</dbReference>
<name>G4Z9Q4_PHYSP</name>
<dbReference type="KEGG" id="psoj:PHYSODRAFT_297819"/>
<dbReference type="InParanoid" id="G4Z9Q4"/>
<gene>
    <name evidence="1" type="ORF">PHYSODRAFT_297819</name>
</gene>
<evidence type="ECO:0000313" key="2">
    <source>
        <dbReference type="Proteomes" id="UP000002640"/>
    </source>
</evidence>
<protein>
    <submittedName>
        <fullName evidence="1">Uncharacterized protein</fullName>
    </submittedName>
</protein>
<organism evidence="1 2">
    <name type="scientific">Phytophthora sojae (strain P6497)</name>
    <name type="common">Soybean stem and root rot agent</name>
    <name type="synonym">Phytophthora megasperma f. sp. glycines</name>
    <dbReference type="NCBI Taxonomy" id="1094619"/>
    <lineage>
        <taxon>Eukaryota</taxon>
        <taxon>Sar</taxon>
        <taxon>Stramenopiles</taxon>
        <taxon>Oomycota</taxon>
        <taxon>Peronosporomycetes</taxon>
        <taxon>Peronosporales</taxon>
        <taxon>Peronosporaceae</taxon>
        <taxon>Phytophthora</taxon>
    </lineage>
</organism>